<reference evidence="2 3" key="1">
    <citation type="submission" date="2020-02" db="EMBL/GenBank/DDBJ databases">
        <title>Draft genome sequence of two Spirosoma agri KCTC 52727 and Spirosoma terrae KCTC 52035.</title>
        <authorList>
            <person name="Rojas J."/>
            <person name="Ambika Manirajan B."/>
            <person name="Ratering S."/>
            <person name="Suarez C."/>
            <person name="Schnell S."/>
        </authorList>
    </citation>
    <scope>NUCLEOTIDE SEQUENCE [LARGE SCALE GENOMIC DNA]</scope>
    <source>
        <strain evidence="2 3">KCTC 52727</strain>
    </source>
</reference>
<name>A0A6M0IC33_9BACT</name>
<proteinExistence type="predicted"/>
<protein>
    <submittedName>
        <fullName evidence="2">DUF2141 domain-containing protein</fullName>
    </submittedName>
</protein>
<sequence>MKTTFVTLALLIGLFTHSFALRITPAKPKADTAAYTVTVVISDVTKRTGKLYIGLATNESTFTGQSAKTQAVDVSATGDITITFDKLPAGRYAIRAYQDLNDNQKMDFLGQMPSEPFGFSNVTMLMGPPSFDQCSFELSASKLIQLKMIEM</sequence>
<dbReference type="Proteomes" id="UP000477386">
    <property type="component" value="Unassembled WGS sequence"/>
</dbReference>
<gene>
    <name evidence="2" type="ORF">GK091_00270</name>
</gene>
<feature type="chain" id="PRO_5026834984" evidence="1">
    <location>
        <begin position="21"/>
        <end position="151"/>
    </location>
</feature>
<dbReference type="InterPro" id="IPR018673">
    <property type="entry name" value="DUF2141"/>
</dbReference>
<accession>A0A6M0IC33</accession>
<dbReference type="RefSeq" id="WP_164034650.1">
    <property type="nucleotide sequence ID" value="NZ_JAAGNZ010000001.1"/>
</dbReference>
<keyword evidence="3" id="KW-1185">Reference proteome</keyword>
<feature type="signal peptide" evidence="1">
    <location>
        <begin position="1"/>
        <end position="20"/>
    </location>
</feature>
<keyword evidence="1" id="KW-0732">Signal</keyword>
<evidence type="ECO:0000256" key="1">
    <source>
        <dbReference type="SAM" id="SignalP"/>
    </source>
</evidence>
<comment type="caution">
    <text evidence="2">The sequence shown here is derived from an EMBL/GenBank/DDBJ whole genome shotgun (WGS) entry which is preliminary data.</text>
</comment>
<organism evidence="2 3">
    <name type="scientific">Spirosoma agri</name>
    <dbReference type="NCBI Taxonomy" id="1987381"/>
    <lineage>
        <taxon>Bacteria</taxon>
        <taxon>Pseudomonadati</taxon>
        <taxon>Bacteroidota</taxon>
        <taxon>Cytophagia</taxon>
        <taxon>Cytophagales</taxon>
        <taxon>Cytophagaceae</taxon>
        <taxon>Spirosoma</taxon>
    </lineage>
</organism>
<dbReference type="Pfam" id="PF09912">
    <property type="entry name" value="DUF2141"/>
    <property type="match status" value="1"/>
</dbReference>
<dbReference type="EMBL" id="JAAGNZ010000001">
    <property type="protein sequence ID" value="NEU65305.1"/>
    <property type="molecule type" value="Genomic_DNA"/>
</dbReference>
<evidence type="ECO:0000313" key="3">
    <source>
        <dbReference type="Proteomes" id="UP000477386"/>
    </source>
</evidence>
<evidence type="ECO:0000313" key="2">
    <source>
        <dbReference type="EMBL" id="NEU65305.1"/>
    </source>
</evidence>
<dbReference type="AlphaFoldDB" id="A0A6M0IC33"/>